<dbReference type="PROSITE" id="PS00211">
    <property type="entry name" value="ABC_TRANSPORTER_1"/>
    <property type="match status" value="2"/>
</dbReference>
<dbReference type="FunFam" id="3.40.50.300:FF:000016">
    <property type="entry name" value="Oligopeptide ABC transporter ATP-binding component"/>
    <property type="match status" value="2"/>
</dbReference>
<dbReference type="Gene3D" id="3.40.50.300">
    <property type="entry name" value="P-loop containing nucleotide triphosphate hydrolases"/>
    <property type="match status" value="2"/>
</dbReference>
<organism evidence="7 8">
    <name type="scientific">Albidovulum denitrificans</name>
    <dbReference type="NCBI Taxonomy" id="404881"/>
    <lineage>
        <taxon>Bacteria</taxon>
        <taxon>Pseudomonadati</taxon>
        <taxon>Pseudomonadota</taxon>
        <taxon>Alphaproteobacteria</taxon>
        <taxon>Rhodobacterales</taxon>
        <taxon>Paracoccaceae</taxon>
        <taxon>Albidovulum</taxon>
    </lineage>
</organism>
<dbReference type="NCBIfam" id="NF007739">
    <property type="entry name" value="PRK10419.1"/>
    <property type="match status" value="2"/>
</dbReference>
<dbReference type="PROSITE" id="PS50893">
    <property type="entry name" value="ABC_TRANSPORTER_2"/>
    <property type="match status" value="2"/>
</dbReference>
<evidence type="ECO:0000256" key="2">
    <source>
        <dbReference type="ARBA" id="ARBA00005417"/>
    </source>
</evidence>
<dbReference type="OrthoDB" id="9802264at2"/>
<dbReference type="SMART" id="SM00382">
    <property type="entry name" value="AAA"/>
    <property type="match status" value="2"/>
</dbReference>
<evidence type="ECO:0000256" key="4">
    <source>
        <dbReference type="ARBA" id="ARBA00022741"/>
    </source>
</evidence>
<gene>
    <name evidence="7" type="ORF">LX70_02298</name>
</gene>
<dbReference type="Proteomes" id="UP000238338">
    <property type="component" value="Unassembled WGS sequence"/>
</dbReference>
<proteinExistence type="inferred from homology"/>
<dbReference type="RefSeq" id="WP_105514888.1">
    <property type="nucleotide sequence ID" value="NZ_PVEP01000004.1"/>
</dbReference>
<keyword evidence="8" id="KW-1185">Reference proteome</keyword>
<comment type="caution">
    <text evidence="7">The sequence shown here is derived from an EMBL/GenBank/DDBJ whole genome shotgun (WGS) entry which is preliminary data.</text>
</comment>
<evidence type="ECO:0000256" key="5">
    <source>
        <dbReference type="ARBA" id="ARBA00022840"/>
    </source>
</evidence>
<keyword evidence="5 7" id="KW-0067">ATP-binding</keyword>
<dbReference type="InterPro" id="IPR003439">
    <property type="entry name" value="ABC_transporter-like_ATP-bd"/>
</dbReference>
<name>A0A2S8S7E6_9RHOB</name>
<dbReference type="EMBL" id="PVEP01000004">
    <property type="protein sequence ID" value="PQV56725.1"/>
    <property type="molecule type" value="Genomic_DNA"/>
</dbReference>
<sequence length="533" mass="58537">MTAVLEVRDLSVDFRQDGKLIHAVRGVSFDVEKGETVALVGESGSGKSVTALSTVGLLGDNAELTGSIRYDGQEMIGATEKVLREVRGNDISFIFQEPMTSLNPLHTIEKQLTESIELHQGLCGTDARAKVVELLDKVGIDRPEERLPSYPHQLSGGQRQRVMIAMALANGPELLIADEPTTALDVTIQAQILALLAELKAREGLSLLFISHDLNIVRRIADRVCVMQGGEIVEQGPVETIFADPQHPYTQKLLAAEPTGRPDPVPEAAAEMVRTEALRVWFPIQRGLLRKTVGHIHAVNDATLSVRAGETLGIVGESGSGKTTLALAIMRLIASEGRIVFQGDDISGWSTRQLRGLRRDMQIVFQDPYGSLSPRMTAAQIIAEGLWVHGTEDGRDERTLVAEIMTEVGLDPAMMERYPHEFSGGQRQRIAIARAMILRPKLVVLDEPTSALDMTVQVQIVDLLRRLQDRYGLAYLFISHDLRVVRAMSHKLIVMRRGDVVESGSAHDVFATPQTDYTRELMAAAFLDELAAE</sequence>
<protein>
    <submittedName>
        <fullName evidence="7">Microcin C transport system ATP-binding protein</fullName>
    </submittedName>
</protein>
<dbReference type="GO" id="GO:0055085">
    <property type="term" value="P:transmembrane transport"/>
    <property type="evidence" value="ECO:0007669"/>
    <property type="project" value="UniProtKB-ARBA"/>
</dbReference>
<dbReference type="InterPro" id="IPR017871">
    <property type="entry name" value="ABC_transporter-like_CS"/>
</dbReference>
<evidence type="ECO:0000256" key="1">
    <source>
        <dbReference type="ARBA" id="ARBA00004417"/>
    </source>
</evidence>
<feature type="domain" description="ABC transporter" evidence="6">
    <location>
        <begin position="284"/>
        <end position="522"/>
    </location>
</feature>
<dbReference type="InterPro" id="IPR003593">
    <property type="entry name" value="AAA+_ATPase"/>
</dbReference>
<dbReference type="PANTHER" id="PTHR43776:SF7">
    <property type="entry name" value="D,D-DIPEPTIDE TRANSPORT ATP-BINDING PROTEIN DDPF-RELATED"/>
    <property type="match status" value="1"/>
</dbReference>
<evidence type="ECO:0000313" key="8">
    <source>
        <dbReference type="Proteomes" id="UP000238338"/>
    </source>
</evidence>
<dbReference type="GO" id="GO:0016887">
    <property type="term" value="F:ATP hydrolysis activity"/>
    <property type="evidence" value="ECO:0007669"/>
    <property type="project" value="InterPro"/>
</dbReference>
<feature type="domain" description="ABC transporter" evidence="6">
    <location>
        <begin position="7"/>
        <end position="254"/>
    </location>
</feature>
<evidence type="ECO:0000313" key="7">
    <source>
        <dbReference type="EMBL" id="PQV56725.1"/>
    </source>
</evidence>
<accession>A0A2S8S7E6</accession>
<dbReference type="InterPro" id="IPR013563">
    <property type="entry name" value="Oligopep_ABC_C"/>
</dbReference>
<dbReference type="Pfam" id="PF08352">
    <property type="entry name" value="oligo_HPY"/>
    <property type="match status" value="1"/>
</dbReference>
<evidence type="ECO:0000256" key="3">
    <source>
        <dbReference type="ARBA" id="ARBA00022448"/>
    </source>
</evidence>
<dbReference type="Pfam" id="PF00005">
    <property type="entry name" value="ABC_tran"/>
    <property type="match status" value="2"/>
</dbReference>
<comment type="subcellular location">
    <subcellularLocation>
        <location evidence="1">Cell inner membrane</location>
        <topology evidence="1">Peripheral membrane protein</topology>
    </subcellularLocation>
</comment>
<comment type="similarity">
    <text evidence="2">Belongs to the ABC transporter superfamily.</text>
</comment>
<evidence type="ECO:0000259" key="6">
    <source>
        <dbReference type="PROSITE" id="PS50893"/>
    </source>
</evidence>
<keyword evidence="4" id="KW-0547">Nucleotide-binding</keyword>
<dbReference type="SUPFAM" id="SSF52540">
    <property type="entry name" value="P-loop containing nucleoside triphosphate hydrolases"/>
    <property type="match status" value="2"/>
</dbReference>
<dbReference type="PANTHER" id="PTHR43776">
    <property type="entry name" value="TRANSPORT ATP-BINDING PROTEIN"/>
    <property type="match status" value="1"/>
</dbReference>
<dbReference type="NCBIfam" id="NF008453">
    <property type="entry name" value="PRK11308.1"/>
    <property type="match status" value="2"/>
</dbReference>
<dbReference type="CDD" id="cd03257">
    <property type="entry name" value="ABC_NikE_OppD_transporters"/>
    <property type="match status" value="2"/>
</dbReference>
<dbReference type="InterPro" id="IPR027417">
    <property type="entry name" value="P-loop_NTPase"/>
</dbReference>
<dbReference type="GO" id="GO:0005886">
    <property type="term" value="C:plasma membrane"/>
    <property type="evidence" value="ECO:0007669"/>
    <property type="project" value="UniProtKB-SubCell"/>
</dbReference>
<dbReference type="GO" id="GO:0005524">
    <property type="term" value="F:ATP binding"/>
    <property type="evidence" value="ECO:0007669"/>
    <property type="project" value="UniProtKB-KW"/>
</dbReference>
<reference evidence="7 8" key="1">
    <citation type="submission" date="2018-02" db="EMBL/GenBank/DDBJ databases">
        <title>Genomic Encyclopedia of Archaeal and Bacterial Type Strains, Phase II (KMG-II): from individual species to whole genera.</title>
        <authorList>
            <person name="Goeker M."/>
        </authorList>
    </citation>
    <scope>NUCLEOTIDE SEQUENCE [LARGE SCALE GENOMIC DNA]</scope>
    <source>
        <strain evidence="7 8">DSM 18921</strain>
    </source>
</reference>
<keyword evidence="3" id="KW-0813">Transport</keyword>
<dbReference type="InterPro" id="IPR050319">
    <property type="entry name" value="ABC_transp_ATP-bind"/>
</dbReference>
<dbReference type="AlphaFoldDB" id="A0A2S8S7E6"/>
<dbReference type="GO" id="GO:0015833">
    <property type="term" value="P:peptide transport"/>
    <property type="evidence" value="ECO:0007669"/>
    <property type="project" value="InterPro"/>
</dbReference>